<evidence type="ECO:0000256" key="1">
    <source>
        <dbReference type="ARBA" id="ARBA00004141"/>
    </source>
</evidence>
<dbReference type="PANTHER" id="PTHR23501">
    <property type="entry name" value="MAJOR FACILITATOR SUPERFAMILY"/>
    <property type="match status" value="1"/>
</dbReference>
<dbReference type="EMBL" id="VFLP01000081">
    <property type="protein sequence ID" value="TRX88697.1"/>
    <property type="molecule type" value="Genomic_DNA"/>
</dbReference>
<dbReference type="PROSITE" id="PS50850">
    <property type="entry name" value="MFS"/>
    <property type="match status" value="1"/>
</dbReference>
<evidence type="ECO:0000313" key="9">
    <source>
        <dbReference type="Proteomes" id="UP000319160"/>
    </source>
</evidence>
<feature type="transmembrane region" description="Helical" evidence="6">
    <location>
        <begin position="172"/>
        <end position="193"/>
    </location>
</feature>
<dbReference type="InterPro" id="IPR036259">
    <property type="entry name" value="MFS_trans_sf"/>
</dbReference>
<feature type="transmembrane region" description="Helical" evidence="6">
    <location>
        <begin position="205"/>
        <end position="228"/>
    </location>
</feature>
<evidence type="ECO:0000313" key="8">
    <source>
        <dbReference type="EMBL" id="TRX88697.1"/>
    </source>
</evidence>
<sequence>MMQPGNRLPAETAPLLRPSITNIDSESASAGASNIENSSPQVEAAANGASGDLPKPAVKMAILIPALSIGVRLPSCDTWEMVAYKHQTQMFLVGLDNTLTVATYGKIGSDMQALNSTSWIATSLFLTLITFQPLYGKLSDIFGCKSCLLFAYVVFGFGCLGCGVARNIVELCIARAIVGAGGGGMNTLANILITDLVPLRERGIWQGYLSIMFTAGMSAGAPLGGLFVDSIGWRWAFIFQCPIALLAFISVHFVLQPPRTDQLHWGAKILRIDFIGAFTLASAVFLLLFGLDNGSNEGWSKKITVVPLVLAPVLFAVLVFVEAKVAKEPFAPGHVIFDPRLLVAYGASFFGFAAQMGVYFFIALFYQATLGMSAAFSGLMYLPSTVFVLVGSLGGGFIVKRTGRFYWLTLTGYCLGLLGIVPMVLGVGQKSAISTVIGLSILTFGINISEFCPQLRCDVSSVKYHSQFAYTNIDTAFTTTLIAIIANAAPEDTAVAIACSFLFRSLGTTIGVAVSTASLQQMLRVNLARELGDADHASEIEEKVRQSLDYIRRLDPDMANVVRRCYAIATQWAFIPIAVFAVLAITSSLFIKEKKLDR</sequence>
<comment type="subcellular location">
    <subcellularLocation>
        <location evidence="1">Membrane</location>
        <topology evidence="1">Multi-pass membrane protein</topology>
    </subcellularLocation>
</comment>
<accession>A0A553HL72</accession>
<keyword evidence="4 6" id="KW-0472">Membrane</keyword>
<feature type="compositionally biased region" description="Polar residues" evidence="5">
    <location>
        <begin position="26"/>
        <end position="41"/>
    </location>
</feature>
<feature type="transmembrane region" description="Helical" evidence="6">
    <location>
        <begin position="432"/>
        <end position="449"/>
    </location>
</feature>
<dbReference type="InterPro" id="IPR020846">
    <property type="entry name" value="MFS_dom"/>
</dbReference>
<dbReference type="SUPFAM" id="SSF103473">
    <property type="entry name" value="MFS general substrate transporter"/>
    <property type="match status" value="1"/>
</dbReference>
<keyword evidence="2 6" id="KW-0812">Transmembrane</keyword>
<evidence type="ECO:0000259" key="7">
    <source>
        <dbReference type="PROSITE" id="PS50850"/>
    </source>
</evidence>
<comment type="caution">
    <text evidence="8">The sequence shown here is derived from an EMBL/GenBank/DDBJ whole genome shotgun (WGS) entry which is preliminary data.</text>
</comment>
<dbReference type="GO" id="GO:0000329">
    <property type="term" value="C:fungal-type vacuole membrane"/>
    <property type="evidence" value="ECO:0007669"/>
    <property type="project" value="TreeGrafter"/>
</dbReference>
<feature type="transmembrane region" description="Helical" evidence="6">
    <location>
        <begin position="116"/>
        <end position="136"/>
    </location>
</feature>
<proteinExistence type="predicted"/>
<feature type="transmembrane region" description="Helical" evidence="6">
    <location>
        <begin position="235"/>
        <end position="254"/>
    </location>
</feature>
<feature type="transmembrane region" description="Helical" evidence="6">
    <location>
        <begin position="572"/>
        <end position="591"/>
    </location>
</feature>
<evidence type="ECO:0000256" key="3">
    <source>
        <dbReference type="ARBA" id="ARBA00022989"/>
    </source>
</evidence>
<keyword evidence="9" id="KW-1185">Reference proteome</keyword>
<evidence type="ECO:0000256" key="2">
    <source>
        <dbReference type="ARBA" id="ARBA00022692"/>
    </source>
</evidence>
<keyword evidence="3 6" id="KW-1133">Transmembrane helix</keyword>
<protein>
    <recommendedName>
        <fullName evidence="7">Major facilitator superfamily (MFS) profile domain-containing protein</fullName>
    </recommendedName>
</protein>
<feature type="transmembrane region" description="Helical" evidence="6">
    <location>
        <begin position="274"/>
        <end position="291"/>
    </location>
</feature>
<dbReference type="InterPro" id="IPR011701">
    <property type="entry name" value="MFS"/>
</dbReference>
<evidence type="ECO:0000256" key="4">
    <source>
        <dbReference type="ARBA" id="ARBA00023136"/>
    </source>
</evidence>
<feature type="region of interest" description="Disordered" evidence="5">
    <location>
        <begin position="26"/>
        <end position="48"/>
    </location>
</feature>
<evidence type="ECO:0000256" key="5">
    <source>
        <dbReference type="SAM" id="MobiDB-lite"/>
    </source>
</evidence>
<dbReference type="PANTHER" id="PTHR23501:SF84">
    <property type="entry name" value="VACUOLAR MEMBRANE AMINO ACID UPTAKE TRANSPORTER FNX2"/>
    <property type="match status" value="1"/>
</dbReference>
<feature type="transmembrane region" description="Helical" evidence="6">
    <location>
        <begin position="378"/>
        <end position="399"/>
    </location>
</feature>
<dbReference type="Pfam" id="PF07690">
    <property type="entry name" value="MFS_1"/>
    <property type="match status" value="1"/>
</dbReference>
<reference evidence="9" key="1">
    <citation type="submission" date="2019-06" db="EMBL/GenBank/DDBJ databases">
        <title>Draft genome sequence of the griseofulvin-producing fungus Xylaria cubensis strain G536.</title>
        <authorList>
            <person name="Mead M.E."/>
            <person name="Raja H.A."/>
            <person name="Steenwyk J.L."/>
            <person name="Knowles S.L."/>
            <person name="Oberlies N.H."/>
            <person name="Rokas A."/>
        </authorList>
    </citation>
    <scope>NUCLEOTIDE SEQUENCE [LARGE SCALE GENOMIC DNA]</scope>
    <source>
        <strain evidence="9">G536</strain>
    </source>
</reference>
<name>A0A553HL72_9PEZI</name>
<dbReference type="OrthoDB" id="3437016at2759"/>
<feature type="transmembrane region" description="Helical" evidence="6">
    <location>
        <begin position="405"/>
        <end position="425"/>
    </location>
</feature>
<dbReference type="AlphaFoldDB" id="A0A553HL72"/>
<organism evidence="8 9">
    <name type="scientific">Xylaria flabelliformis</name>
    <dbReference type="NCBI Taxonomy" id="2512241"/>
    <lineage>
        <taxon>Eukaryota</taxon>
        <taxon>Fungi</taxon>
        <taxon>Dikarya</taxon>
        <taxon>Ascomycota</taxon>
        <taxon>Pezizomycotina</taxon>
        <taxon>Sordariomycetes</taxon>
        <taxon>Xylariomycetidae</taxon>
        <taxon>Xylariales</taxon>
        <taxon>Xylariaceae</taxon>
        <taxon>Xylaria</taxon>
    </lineage>
</organism>
<dbReference type="Gene3D" id="1.20.1250.20">
    <property type="entry name" value="MFS general substrate transporter like domains"/>
    <property type="match status" value="1"/>
</dbReference>
<feature type="transmembrane region" description="Helical" evidence="6">
    <location>
        <begin position="303"/>
        <end position="321"/>
    </location>
</feature>
<feature type="transmembrane region" description="Helical" evidence="6">
    <location>
        <begin position="148"/>
        <end position="165"/>
    </location>
</feature>
<evidence type="ECO:0000256" key="6">
    <source>
        <dbReference type="SAM" id="Phobius"/>
    </source>
</evidence>
<gene>
    <name evidence="8" type="ORF">FHL15_010369</name>
</gene>
<dbReference type="Proteomes" id="UP000319160">
    <property type="component" value="Unassembled WGS sequence"/>
</dbReference>
<feature type="domain" description="Major facilitator superfamily (MFS) profile" evidence="7">
    <location>
        <begin position="82"/>
        <end position="596"/>
    </location>
</feature>
<feature type="transmembrane region" description="Helical" evidence="6">
    <location>
        <begin position="341"/>
        <end position="366"/>
    </location>
</feature>
<dbReference type="GO" id="GO:0015174">
    <property type="term" value="F:basic amino acid transmembrane transporter activity"/>
    <property type="evidence" value="ECO:0007669"/>
    <property type="project" value="TreeGrafter"/>
</dbReference>